<dbReference type="InterPro" id="IPR003342">
    <property type="entry name" value="ArnT-like_N"/>
</dbReference>
<dbReference type="InterPro" id="IPR050297">
    <property type="entry name" value="LipidA_mod_glycosyltrf_83"/>
</dbReference>
<feature type="domain" description="ArnT-like N-terminal" evidence="9">
    <location>
        <begin position="89"/>
        <end position="232"/>
    </location>
</feature>
<sequence length="582" mass="67584">MKLNRDFNFLIFTILIFGAFLRFYKIDWGDGYFFHPDEYHIVNSVNRLSFPTQMNPNFFSYGSFTIYLIYFTKLVLLKLGFSVNYPSVFFIGRIYSALFSTLSLFVVFYLTKRLTKKTNISMLVTFLTAITPGLIQQAHFATPESSLMFWLFLTIYLVVSWLEHKNRKLLYLSAITLGVASAVKIVAITFLPIYGLLMFDYGKIFSKYFVRKVKSLFMIVALICITFFIFFPYSFLDWEHFRSSLNYEGSVANGSQVVFYTRQFINTVPIIFQFQKILPYSLGPALLVFGLLGFLVLAQNIIGAFKKIPSFQPEDELNAHMSSYFRGNRVHNKSAGDVIKKSLPHAVIFLGFVLFFLSNSLLFAKWARFIAPTFPFWAIFTGLFIDKLEATGKKKLANIVTITTIFVTVFWSTMFFSIYTKKDIRVSATNWVQENIKPDSLFLTEARNMLEVPLAGNYKKVTFDFYDLDQNPKMLNELSKNLGEADYFIIQGRRIYKNHQRLAAQYPLVNNFYTNLFQGTLGFTKLIEFTSYPQLSFVGMSFEITDEDAEETWSVFDHPRIIVYKKEYNLEKEKLLSILKGR</sequence>
<dbReference type="Proteomes" id="UP000177169">
    <property type="component" value="Unassembled WGS sequence"/>
</dbReference>
<protein>
    <recommendedName>
        <fullName evidence="9">ArnT-like N-terminal domain-containing protein</fullName>
    </recommendedName>
</protein>
<comment type="subcellular location">
    <subcellularLocation>
        <location evidence="1">Cell membrane</location>
        <topology evidence="1">Multi-pass membrane protein</topology>
    </subcellularLocation>
</comment>
<dbReference type="PANTHER" id="PTHR33908">
    <property type="entry name" value="MANNOSYLTRANSFERASE YKCB-RELATED"/>
    <property type="match status" value="1"/>
</dbReference>
<feature type="transmembrane region" description="Helical" evidence="8">
    <location>
        <begin position="397"/>
        <end position="419"/>
    </location>
</feature>
<feature type="transmembrane region" description="Helical" evidence="8">
    <location>
        <begin position="58"/>
        <end position="76"/>
    </location>
</feature>
<dbReference type="STRING" id="1802505.A3D01_01280"/>
<feature type="transmembrane region" description="Helical" evidence="8">
    <location>
        <begin position="147"/>
        <end position="164"/>
    </location>
</feature>
<dbReference type="GO" id="GO:0009103">
    <property type="term" value="P:lipopolysaccharide biosynthetic process"/>
    <property type="evidence" value="ECO:0007669"/>
    <property type="project" value="UniProtKB-ARBA"/>
</dbReference>
<dbReference type="PANTHER" id="PTHR33908:SF11">
    <property type="entry name" value="MEMBRANE PROTEIN"/>
    <property type="match status" value="1"/>
</dbReference>
<dbReference type="EMBL" id="MGGR01000016">
    <property type="protein sequence ID" value="OGM33569.1"/>
    <property type="molecule type" value="Genomic_DNA"/>
</dbReference>
<evidence type="ECO:0000313" key="11">
    <source>
        <dbReference type="Proteomes" id="UP000177169"/>
    </source>
</evidence>
<dbReference type="GO" id="GO:0016763">
    <property type="term" value="F:pentosyltransferase activity"/>
    <property type="evidence" value="ECO:0007669"/>
    <property type="project" value="TreeGrafter"/>
</dbReference>
<gene>
    <name evidence="10" type="ORF">A3D01_01280</name>
</gene>
<feature type="transmembrane region" description="Helical" evidence="8">
    <location>
        <begin position="215"/>
        <end position="236"/>
    </location>
</feature>
<keyword evidence="7 8" id="KW-0472">Membrane</keyword>
<evidence type="ECO:0000259" key="9">
    <source>
        <dbReference type="Pfam" id="PF02366"/>
    </source>
</evidence>
<keyword evidence="6 8" id="KW-1133">Transmembrane helix</keyword>
<feature type="transmembrane region" description="Helical" evidence="8">
    <location>
        <begin position="7"/>
        <end position="24"/>
    </location>
</feature>
<proteinExistence type="predicted"/>
<organism evidence="10 11">
    <name type="scientific">Candidatus Woesebacteria bacterium RIFCSPHIGHO2_02_FULL_39_13</name>
    <dbReference type="NCBI Taxonomy" id="1802505"/>
    <lineage>
        <taxon>Bacteria</taxon>
        <taxon>Candidatus Woeseibacteriota</taxon>
    </lineage>
</organism>
<feature type="transmembrane region" description="Helical" evidence="8">
    <location>
        <begin position="343"/>
        <end position="363"/>
    </location>
</feature>
<evidence type="ECO:0000256" key="5">
    <source>
        <dbReference type="ARBA" id="ARBA00022692"/>
    </source>
</evidence>
<feature type="transmembrane region" description="Helical" evidence="8">
    <location>
        <begin position="88"/>
        <end position="111"/>
    </location>
</feature>
<evidence type="ECO:0000256" key="6">
    <source>
        <dbReference type="ARBA" id="ARBA00022989"/>
    </source>
</evidence>
<feature type="transmembrane region" description="Helical" evidence="8">
    <location>
        <begin position="277"/>
        <end position="298"/>
    </location>
</feature>
<name>A0A1F7Z3A2_9BACT</name>
<evidence type="ECO:0000256" key="7">
    <source>
        <dbReference type="ARBA" id="ARBA00023136"/>
    </source>
</evidence>
<evidence type="ECO:0000256" key="2">
    <source>
        <dbReference type="ARBA" id="ARBA00022475"/>
    </source>
</evidence>
<evidence type="ECO:0000256" key="4">
    <source>
        <dbReference type="ARBA" id="ARBA00022679"/>
    </source>
</evidence>
<keyword evidence="4" id="KW-0808">Transferase</keyword>
<feature type="transmembrane region" description="Helical" evidence="8">
    <location>
        <begin position="369"/>
        <end position="385"/>
    </location>
</feature>
<feature type="transmembrane region" description="Helical" evidence="8">
    <location>
        <begin position="170"/>
        <end position="194"/>
    </location>
</feature>
<dbReference type="GO" id="GO:0006493">
    <property type="term" value="P:protein O-linked glycosylation"/>
    <property type="evidence" value="ECO:0007669"/>
    <property type="project" value="InterPro"/>
</dbReference>
<dbReference type="Pfam" id="PF02366">
    <property type="entry name" value="PMT"/>
    <property type="match status" value="1"/>
</dbReference>
<evidence type="ECO:0000256" key="1">
    <source>
        <dbReference type="ARBA" id="ARBA00004651"/>
    </source>
</evidence>
<dbReference type="GO" id="GO:0000030">
    <property type="term" value="F:mannosyltransferase activity"/>
    <property type="evidence" value="ECO:0007669"/>
    <property type="project" value="InterPro"/>
</dbReference>
<comment type="caution">
    <text evidence="10">The sequence shown here is derived from an EMBL/GenBank/DDBJ whole genome shotgun (WGS) entry which is preliminary data.</text>
</comment>
<evidence type="ECO:0000313" key="10">
    <source>
        <dbReference type="EMBL" id="OGM33569.1"/>
    </source>
</evidence>
<keyword evidence="5 8" id="KW-0812">Transmembrane</keyword>
<keyword evidence="3" id="KW-0328">Glycosyltransferase</keyword>
<accession>A0A1F7Z3A2</accession>
<keyword evidence="2" id="KW-1003">Cell membrane</keyword>
<dbReference type="GO" id="GO:0005886">
    <property type="term" value="C:plasma membrane"/>
    <property type="evidence" value="ECO:0007669"/>
    <property type="project" value="UniProtKB-SubCell"/>
</dbReference>
<evidence type="ECO:0000256" key="3">
    <source>
        <dbReference type="ARBA" id="ARBA00022676"/>
    </source>
</evidence>
<reference evidence="10 11" key="1">
    <citation type="journal article" date="2016" name="Nat. Commun.">
        <title>Thousands of microbial genomes shed light on interconnected biogeochemical processes in an aquifer system.</title>
        <authorList>
            <person name="Anantharaman K."/>
            <person name="Brown C.T."/>
            <person name="Hug L.A."/>
            <person name="Sharon I."/>
            <person name="Castelle C.J."/>
            <person name="Probst A.J."/>
            <person name="Thomas B.C."/>
            <person name="Singh A."/>
            <person name="Wilkins M.J."/>
            <person name="Karaoz U."/>
            <person name="Brodie E.L."/>
            <person name="Williams K.H."/>
            <person name="Hubbard S.S."/>
            <person name="Banfield J.F."/>
        </authorList>
    </citation>
    <scope>NUCLEOTIDE SEQUENCE [LARGE SCALE GENOMIC DNA]</scope>
</reference>
<evidence type="ECO:0000256" key="8">
    <source>
        <dbReference type="SAM" id="Phobius"/>
    </source>
</evidence>
<dbReference type="AlphaFoldDB" id="A0A1F7Z3A2"/>